<protein>
    <submittedName>
        <fullName evidence="1">MATE family efflux transporter</fullName>
    </submittedName>
</protein>
<proteinExistence type="predicted"/>
<name>A0AC61MZX4_9FIRM</name>
<reference evidence="1 2" key="1">
    <citation type="journal article" date="2022" name="Int. J. Syst. Evol. Microbiol.">
        <title>Miniphocaeibacter halophilus sp. nov., an ammonium-tolerant acetate-producing bacterium isolated from a biogas system.</title>
        <authorList>
            <person name="Schnurer A."/>
            <person name="Singh A."/>
            <person name="Bi S."/>
            <person name="Qiao W."/>
            <person name="Westerholm M."/>
        </authorList>
    </citation>
    <scope>NUCLEOTIDE SEQUENCE [LARGE SCALE GENOMIC DNA]</scope>
    <source>
        <strain evidence="1 2">AMB_01</strain>
    </source>
</reference>
<accession>A0AC61MZX4</accession>
<dbReference type="Proteomes" id="UP000595814">
    <property type="component" value="Chromosome"/>
</dbReference>
<keyword evidence="2" id="KW-1185">Reference proteome</keyword>
<evidence type="ECO:0000313" key="2">
    <source>
        <dbReference type="Proteomes" id="UP000595814"/>
    </source>
</evidence>
<evidence type="ECO:0000313" key="1">
    <source>
        <dbReference type="EMBL" id="QQK08411.1"/>
    </source>
</evidence>
<organism evidence="1 2">
    <name type="scientific">Miniphocaeibacter halophilus</name>
    <dbReference type="NCBI Taxonomy" id="2931922"/>
    <lineage>
        <taxon>Bacteria</taxon>
        <taxon>Bacillati</taxon>
        <taxon>Bacillota</taxon>
        <taxon>Tissierellia</taxon>
        <taxon>Tissierellales</taxon>
        <taxon>Peptoniphilaceae</taxon>
        <taxon>Miniphocaeibacter</taxon>
    </lineage>
</organism>
<dbReference type="EMBL" id="CP066744">
    <property type="protein sequence ID" value="QQK08411.1"/>
    <property type="molecule type" value="Genomic_DNA"/>
</dbReference>
<sequence length="455" mass="50606">MYKENSFKLFIKYALPQMFGLLLNSVYLIVDGIFIGNRLGRDAMAAAAVSVPVVEFLIAISLAVSSGAGIIISSYLGKDKNEDANKTFNLSILVLGLISIIIVVFGNVFINGIANLLGSTPDIHDQAVTYLWYILTFSPFLLFSFLLSGLARNDNRPKLAMIALVVGSVSNIVLDYVFMYPLNMGIAGAALATALGPIFSVLILLPHFISKKGFLYFTKPIISHLVRKIREIVRMITLGFPAFIMEFTIGIVTFIYNYTIIKNGYGEIGLAAYLVIGYLSLIILTVFLGISQGLQPIFSYFNGREDSKRNKDLISFSIKAVTGIGILIYILVVLFAKPFITIFSPDDIELINFTYDKTLLYFWGFVFAGLNILFISFFQSVRETKSALILSLSRGLIVLPIFNFIFPIFLGANVIWFGHSIAETVTAIFAILFFTKYYKKYFLSVKLHKNKGLSS</sequence>
<gene>
    <name evidence="1" type="ORF">JFY71_02405</name>
</gene>